<dbReference type="SMART" id="SM00421">
    <property type="entry name" value="HTH_LUXR"/>
    <property type="match status" value="1"/>
</dbReference>
<dbReference type="PANTHER" id="PTHR44688:SF16">
    <property type="entry name" value="DNA-BINDING TRANSCRIPTIONAL ACTIVATOR DEVR_DOSR"/>
    <property type="match status" value="1"/>
</dbReference>
<gene>
    <name evidence="7" type="ORF">JIV24_06325</name>
</gene>
<dbReference type="Pfam" id="PF00072">
    <property type="entry name" value="Response_reg"/>
    <property type="match status" value="1"/>
</dbReference>
<dbReference type="EMBL" id="JAENRR010000010">
    <property type="protein sequence ID" value="MBK3516951.1"/>
    <property type="molecule type" value="Genomic_DNA"/>
</dbReference>
<keyword evidence="4" id="KW-0597">Phosphoprotein</keyword>
<feature type="domain" description="HTH luxR-type" evidence="5">
    <location>
        <begin position="276"/>
        <end position="341"/>
    </location>
</feature>
<evidence type="ECO:0000259" key="5">
    <source>
        <dbReference type="PROSITE" id="PS50043"/>
    </source>
</evidence>
<evidence type="ECO:0000256" key="2">
    <source>
        <dbReference type="ARBA" id="ARBA00023125"/>
    </source>
</evidence>
<evidence type="ECO:0000259" key="6">
    <source>
        <dbReference type="PROSITE" id="PS50110"/>
    </source>
</evidence>
<dbReference type="InterPro" id="IPR011006">
    <property type="entry name" value="CheY-like_superfamily"/>
</dbReference>
<dbReference type="InterPro" id="IPR016032">
    <property type="entry name" value="Sig_transdc_resp-reg_C-effctor"/>
</dbReference>
<keyword evidence="2" id="KW-0238">DNA-binding</keyword>
<accession>A0ABS1HH07</accession>
<comment type="caution">
    <text evidence="7">The sequence shown here is derived from an EMBL/GenBank/DDBJ whole genome shotgun (WGS) entry which is preliminary data.</text>
</comment>
<dbReference type="CDD" id="cd00156">
    <property type="entry name" value="REC"/>
    <property type="match status" value="1"/>
</dbReference>
<dbReference type="PROSITE" id="PS50043">
    <property type="entry name" value="HTH_LUXR_2"/>
    <property type="match status" value="1"/>
</dbReference>
<dbReference type="SUPFAM" id="SSF46894">
    <property type="entry name" value="C-terminal effector domain of the bipartite response regulators"/>
    <property type="match status" value="1"/>
</dbReference>
<dbReference type="SUPFAM" id="SSF52172">
    <property type="entry name" value="CheY-like"/>
    <property type="match status" value="1"/>
</dbReference>
<keyword evidence="3" id="KW-0804">Transcription</keyword>
<evidence type="ECO:0000256" key="3">
    <source>
        <dbReference type="ARBA" id="ARBA00023163"/>
    </source>
</evidence>
<dbReference type="InterPro" id="IPR036388">
    <property type="entry name" value="WH-like_DNA-bd_sf"/>
</dbReference>
<dbReference type="InterPro" id="IPR000792">
    <property type="entry name" value="Tscrpt_reg_LuxR_C"/>
</dbReference>
<reference evidence="7 8" key="1">
    <citation type="submission" date="2021-01" db="EMBL/GenBank/DDBJ databases">
        <title>Carboxyliciviraga sp.nov., isolated from coastal sediments.</title>
        <authorList>
            <person name="Lu D."/>
            <person name="Zhang T."/>
        </authorList>
    </citation>
    <scope>NUCLEOTIDE SEQUENCE [LARGE SCALE GENOMIC DNA]</scope>
    <source>
        <strain evidence="7 8">N1Y132</strain>
    </source>
</reference>
<dbReference type="InterPro" id="IPR001789">
    <property type="entry name" value="Sig_transdc_resp-reg_receiver"/>
</dbReference>
<dbReference type="PRINTS" id="PR00038">
    <property type="entry name" value="HTHLUXR"/>
</dbReference>
<evidence type="ECO:0000256" key="4">
    <source>
        <dbReference type="PROSITE-ProRule" id="PRU00169"/>
    </source>
</evidence>
<feature type="modified residue" description="4-aspartylphosphate" evidence="4">
    <location>
        <position position="56"/>
    </location>
</feature>
<dbReference type="PANTHER" id="PTHR44688">
    <property type="entry name" value="DNA-BINDING TRANSCRIPTIONAL ACTIVATOR DEVR_DOSR"/>
    <property type="match status" value="1"/>
</dbReference>
<dbReference type="PROSITE" id="PS50110">
    <property type="entry name" value="RESPONSE_REGULATORY"/>
    <property type="match status" value="1"/>
</dbReference>
<dbReference type="Gene3D" id="1.10.10.10">
    <property type="entry name" value="Winged helix-like DNA-binding domain superfamily/Winged helix DNA-binding domain"/>
    <property type="match status" value="1"/>
</dbReference>
<dbReference type="Gene3D" id="3.40.50.2300">
    <property type="match status" value="1"/>
</dbReference>
<proteinExistence type="predicted"/>
<evidence type="ECO:0000256" key="1">
    <source>
        <dbReference type="ARBA" id="ARBA00023015"/>
    </source>
</evidence>
<dbReference type="Pfam" id="PF00196">
    <property type="entry name" value="GerE"/>
    <property type="match status" value="1"/>
</dbReference>
<protein>
    <submittedName>
        <fullName evidence="7">Response regulator transcription factor</fullName>
    </submittedName>
</protein>
<dbReference type="Proteomes" id="UP000605676">
    <property type="component" value="Unassembled WGS sequence"/>
</dbReference>
<dbReference type="RefSeq" id="WP_200464179.1">
    <property type="nucleotide sequence ID" value="NZ_JAENRR010000010.1"/>
</dbReference>
<evidence type="ECO:0000313" key="8">
    <source>
        <dbReference type="Proteomes" id="UP000605676"/>
    </source>
</evidence>
<dbReference type="CDD" id="cd06170">
    <property type="entry name" value="LuxR_C_like"/>
    <property type="match status" value="1"/>
</dbReference>
<keyword evidence="8" id="KW-1185">Reference proteome</keyword>
<evidence type="ECO:0000313" key="7">
    <source>
        <dbReference type="EMBL" id="MBK3516951.1"/>
    </source>
</evidence>
<sequence>MEINRKRILFISSIDKHQKELATILFQLGFNLVAVTDLETAIQKSSVSVPDIILCDGKVDEYSALEIFNILERRIVHKRIPFILISTNFNSAELLMAEELGIDGFLFPPFEADNVKNIIERQFQKRDYHTSVAENKYKTVCKLIPYAVFVAENRRIIEGNTAFKKTFGYTELKTKQPFLKELFNFRVNETEEMKYIRFQNGLLKDVVFTAIPAIEHPEKKYRLHLIYVEQSNNVVQIIGMAKPVKNSQPNSNELVNDCFCTLPVPSYAHHSKEENKMGADSILTKREKQILQLSAKGIPIKQIADQLGISVRTVEKHRSNVIQKTNSGNIIGAVHIAKTKYSL</sequence>
<organism evidence="7 8">
    <name type="scientific">Carboxylicivirga marina</name>
    <dbReference type="NCBI Taxonomy" id="2800988"/>
    <lineage>
        <taxon>Bacteria</taxon>
        <taxon>Pseudomonadati</taxon>
        <taxon>Bacteroidota</taxon>
        <taxon>Bacteroidia</taxon>
        <taxon>Marinilabiliales</taxon>
        <taxon>Marinilabiliaceae</taxon>
        <taxon>Carboxylicivirga</taxon>
    </lineage>
</organism>
<keyword evidence="1" id="KW-0805">Transcription regulation</keyword>
<feature type="domain" description="Response regulatory" evidence="6">
    <location>
        <begin position="7"/>
        <end position="123"/>
    </location>
</feature>
<name>A0ABS1HH07_9BACT</name>